<evidence type="ECO:0000313" key="2">
    <source>
        <dbReference type="Proteomes" id="UP000298642"/>
    </source>
</evidence>
<sequence length="77" mass="8351">MESTSSAVTMCATVLRVCPCELCVCDHENCQQVLVHTDNACCFRVGQQVCIEFSGAMTRSCPPQITADCVRPVNCCC</sequence>
<dbReference type="RefSeq" id="WP_021750919.1">
    <property type="nucleotide sequence ID" value="NZ_CAUWCU010000061.1"/>
</dbReference>
<dbReference type="KEGG" id="obj:EIO64_02935"/>
<organism evidence="1 2">
    <name type="scientific">Dysosmobacter welbionis</name>
    <dbReference type="NCBI Taxonomy" id="2093857"/>
    <lineage>
        <taxon>Bacteria</taxon>
        <taxon>Bacillati</taxon>
        <taxon>Bacillota</taxon>
        <taxon>Clostridia</taxon>
        <taxon>Eubacteriales</taxon>
        <taxon>Oscillospiraceae</taxon>
        <taxon>Dysosmobacter</taxon>
    </lineage>
</organism>
<evidence type="ECO:0000313" key="1">
    <source>
        <dbReference type="EMBL" id="QCI58312.1"/>
    </source>
</evidence>
<name>A0A4D7AXM0_9FIRM</name>
<dbReference type="Proteomes" id="UP000298642">
    <property type="component" value="Chromosome"/>
</dbReference>
<dbReference type="GeneID" id="89523128"/>
<reference evidence="2" key="1">
    <citation type="submission" date="2018-12" db="EMBL/GenBank/DDBJ databases">
        <title>Dusodibacter welbiota gen. nov., sp. nov., isolated from human faeces and emended description of the Oscillibacter genus.</title>
        <authorList>
            <person name="Le Roy T."/>
            <person name="Van der Smissen P."/>
            <person name="Delzenne N."/>
            <person name="Muccioli G."/>
            <person name="Collet J.F."/>
            <person name="Cani P.D."/>
        </authorList>
    </citation>
    <scope>NUCLEOTIDE SEQUENCE [LARGE SCALE GENOMIC DNA]</scope>
    <source>
        <strain evidence="2">J115</strain>
    </source>
</reference>
<protein>
    <submittedName>
        <fullName evidence="1">Uncharacterized protein</fullName>
    </submittedName>
</protein>
<accession>A0A4D7AXM0</accession>
<dbReference type="AlphaFoldDB" id="A0A4D7AXM0"/>
<gene>
    <name evidence="1" type="ORF">EIO64_02935</name>
</gene>
<proteinExistence type="predicted"/>
<dbReference type="EMBL" id="CP034413">
    <property type="protein sequence ID" value="QCI58312.1"/>
    <property type="molecule type" value="Genomic_DNA"/>
</dbReference>
<keyword evidence="2" id="KW-1185">Reference proteome</keyword>